<dbReference type="Pfam" id="PF03625">
    <property type="entry name" value="DUF302"/>
    <property type="match status" value="1"/>
</dbReference>
<feature type="domain" description="DUF302" evidence="2">
    <location>
        <begin position="55"/>
        <end position="117"/>
    </location>
</feature>
<comment type="caution">
    <text evidence="3">The sequence shown here is derived from an EMBL/GenBank/DDBJ whole genome shotgun (WGS) entry which is preliminary data.</text>
</comment>
<reference evidence="3" key="1">
    <citation type="submission" date="2021-10" db="EMBL/GenBank/DDBJ databases">
        <title>Marinomonas pontica sp. nov., isolated from the Black Sea.</title>
        <authorList>
            <person name="Zhao L.-H."/>
            <person name="Xue J.-H."/>
        </authorList>
    </citation>
    <scope>NUCLEOTIDE SEQUENCE</scope>
    <source>
        <strain evidence="3">E8</strain>
    </source>
</reference>
<evidence type="ECO:0000259" key="2">
    <source>
        <dbReference type="Pfam" id="PF03625"/>
    </source>
</evidence>
<evidence type="ECO:0000313" key="4">
    <source>
        <dbReference type="Proteomes" id="UP001139095"/>
    </source>
</evidence>
<dbReference type="PANTHER" id="PTHR38342:SF2">
    <property type="entry name" value="INNER MEMBRANE OR EXPORTED"/>
    <property type="match status" value="1"/>
</dbReference>
<dbReference type="SUPFAM" id="SSF103247">
    <property type="entry name" value="TT1751-like"/>
    <property type="match status" value="1"/>
</dbReference>
<dbReference type="EMBL" id="JAJATW010000003">
    <property type="protein sequence ID" value="MCB5160920.1"/>
    <property type="molecule type" value="Genomic_DNA"/>
</dbReference>
<dbReference type="CDD" id="cd14797">
    <property type="entry name" value="DUF302"/>
    <property type="match status" value="1"/>
</dbReference>
<dbReference type="PANTHER" id="PTHR38342">
    <property type="entry name" value="SLR5037 PROTEIN"/>
    <property type="match status" value="1"/>
</dbReference>
<dbReference type="RefSeq" id="WP_226753302.1">
    <property type="nucleotide sequence ID" value="NZ_JAJATW010000003.1"/>
</dbReference>
<keyword evidence="1" id="KW-0732">Signal</keyword>
<name>A0A9X1IKG6_9GAMM</name>
<dbReference type="InterPro" id="IPR005180">
    <property type="entry name" value="DUF302"/>
</dbReference>
<gene>
    <name evidence="3" type="ORF">LG368_03280</name>
</gene>
<organism evidence="3 4">
    <name type="scientific">Marinomonas algarum</name>
    <dbReference type="NCBI Taxonomy" id="2883105"/>
    <lineage>
        <taxon>Bacteria</taxon>
        <taxon>Pseudomonadati</taxon>
        <taxon>Pseudomonadota</taxon>
        <taxon>Gammaproteobacteria</taxon>
        <taxon>Oceanospirillales</taxon>
        <taxon>Oceanospirillaceae</taxon>
        <taxon>Marinomonas</taxon>
    </lineage>
</organism>
<dbReference type="InterPro" id="IPR035923">
    <property type="entry name" value="TT1751-like_sf"/>
</dbReference>
<proteinExistence type="predicted"/>
<dbReference type="Gene3D" id="3.30.310.70">
    <property type="entry name" value="TT1751-like domain"/>
    <property type="match status" value="1"/>
</dbReference>
<evidence type="ECO:0000256" key="1">
    <source>
        <dbReference type="SAM" id="SignalP"/>
    </source>
</evidence>
<sequence>MFKSVCLTAAMVLCPLAANATESLLMQESTHSVQATADKFVSIAEGKGLNVFARIDHQKNAQGVDLALRPTQVIIFGNPVVGTKLMQCSQSMGIDLPLKVLVSEDENQKVWLTYQNPHYLKTLHNVKGCDAVIEKVSGVMGALTSAAAK</sequence>
<protein>
    <submittedName>
        <fullName evidence="3">DUF302 domain-containing protein</fullName>
    </submittedName>
</protein>
<keyword evidence="4" id="KW-1185">Reference proteome</keyword>
<feature type="chain" id="PRO_5040929125" evidence="1">
    <location>
        <begin position="21"/>
        <end position="149"/>
    </location>
</feature>
<dbReference type="AlphaFoldDB" id="A0A9X1IKG6"/>
<evidence type="ECO:0000313" key="3">
    <source>
        <dbReference type="EMBL" id="MCB5160920.1"/>
    </source>
</evidence>
<feature type="signal peptide" evidence="1">
    <location>
        <begin position="1"/>
        <end position="20"/>
    </location>
</feature>
<dbReference type="Proteomes" id="UP001139095">
    <property type="component" value="Unassembled WGS sequence"/>
</dbReference>
<accession>A0A9X1IKG6</accession>